<organism evidence="4">
    <name type="scientific">Musca domestica</name>
    <name type="common">House fly</name>
    <dbReference type="NCBI Taxonomy" id="7370"/>
    <lineage>
        <taxon>Eukaryota</taxon>
        <taxon>Metazoa</taxon>
        <taxon>Ecdysozoa</taxon>
        <taxon>Arthropoda</taxon>
        <taxon>Hexapoda</taxon>
        <taxon>Insecta</taxon>
        <taxon>Pterygota</taxon>
        <taxon>Neoptera</taxon>
        <taxon>Endopterygota</taxon>
        <taxon>Diptera</taxon>
        <taxon>Brachycera</taxon>
        <taxon>Muscomorpha</taxon>
        <taxon>Muscoidea</taxon>
        <taxon>Muscidae</taxon>
        <taxon>Musca</taxon>
    </lineage>
</organism>
<evidence type="ECO:0000313" key="5">
    <source>
        <dbReference type="Proteomes" id="UP001652621"/>
    </source>
</evidence>
<dbReference type="AlphaFoldDB" id="A0A1I8MGU4"/>
<accession>A0A1I8MGU4</accession>
<reference evidence="4" key="1">
    <citation type="submission" date="2020-05" db="UniProtKB">
        <authorList>
            <consortium name="EnsemblMetazoa"/>
        </authorList>
    </citation>
    <scope>IDENTIFICATION</scope>
    <source>
        <strain evidence="4">Aabys</strain>
    </source>
</reference>
<dbReference type="VEuPathDB" id="VectorBase:MDOA004750"/>
<evidence type="ECO:0000313" key="4">
    <source>
        <dbReference type="EnsemblMetazoa" id="MDOA004750-PA"/>
    </source>
</evidence>
<dbReference type="PROSITE" id="PS00287">
    <property type="entry name" value="CYSTATIN"/>
    <property type="match status" value="1"/>
</dbReference>
<dbReference type="RefSeq" id="XP_005182865.1">
    <property type="nucleotide sequence ID" value="XM_005182808.3"/>
</dbReference>
<evidence type="ECO:0000256" key="1">
    <source>
        <dbReference type="ARBA" id="ARBA00009403"/>
    </source>
</evidence>
<comment type="similarity">
    <text evidence="1">Belongs to the cystatin family.</text>
</comment>
<sequence>MNKILLITLVAVAFVAIEAETGGKLQPRGAPRQLEGEGLKEAEETLELSLKKLAAGEDAINYKLSKIHSASKQTVSGTLYKINADIIDGEETKNCDVSIWSRAWLENGIEVDFNCKDGKKFKRNHSA</sequence>
<evidence type="ECO:0000313" key="6">
    <source>
        <dbReference type="RefSeq" id="XP_005182865.1"/>
    </source>
</evidence>
<dbReference type="GeneID" id="101893982"/>
<gene>
    <name evidence="4" type="primary">101893982</name>
    <name evidence="6" type="synonym">LOC101893982</name>
</gene>
<reference evidence="6" key="2">
    <citation type="submission" date="2025-04" db="UniProtKB">
        <authorList>
            <consortium name="RefSeq"/>
        </authorList>
    </citation>
    <scope>IDENTIFICATION</scope>
    <source>
        <strain evidence="6">Aabys</strain>
    </source>
</reference>
<feature type="chain" id="PRO_5044560331" evidence="2">
    <location>
        <begin position="20"/>
        <end position="127"/>
    </location>
</feature>
<dbReference type="Proteomes" id="UP001652621">
    <property type="component" value="Unplaced"/>
</dbReference>
<dbReference type="VEuPathDB" id="VectorBase:MDOMA2_005024"/>
<proteinExistence type="inferred from homology"/>
<dbReference type="InterPro" id="IPR046350">
    <property type="entry name" value="Cystatin_sf"/>
</dbReference>
<dbReference type="OrthoDB" id="1908104at2759"/>
<dbReference type="SMART" id="SM00043">
    <property type="entry name" value="CY"/>
    <property type="match status" value="1"/>
</dbReference>
<keyword evidence="2" id="KW-0732">Signal</keyword>
<evidence type="ECO:0000259" key="3">
    <source>
        <dbReference type="SMART" id="SM00043"/>
    </source>
</evidence>
<dbReference type="InterPro" id="IPR018073">
    <property type="entry name" value="Prot_inh_cystat_CS"/>
</dbReference>
<feature type="signal peptide" evidence="2">
    <location>
        <begin position="1"/>
        <end position="19"/>
    </location>
</feature>
<keyword evidence="5" id="KW-1185">Reference proteome</keyword>
<feature type="domain" description="Cystatin" evidence="3">
    <location>
        <begin position="25"/>
        <end position="116"/>
    </location>
</feature>
<evidence type="ECO:0000256" key="2">
    <source>
        <dbReference type="SAM" id="SignalP"/>
    </source>
</evidence>
<dbReference type="SUPFAM" id="SSF54403">
    <property type="entry name" value="Cystatin/monellin"/>
    <property type="match status" value="1"/>
</dbReference>
<dbReference type="Gene3D" id="3.10.450.10">
    <property type="match status" value="1"/>
</dbReference>
<name>A0A1I8MGU4_MUSDO</name>
<dbReference type="KEGG" id="mde:101893982"/>
<protein>
    <submittedName>
        <fullName evidence="6">Sarcocystatin-A</fullName>
    </submittedName>
</protein>
<dbReference type="GO" id="GO:0004869">
    <property type="term" value="F:cysteine-type endopeptidase inhibitor activity"/>
    <property type="evidence" value="ECO:0007669"/>
    <property type="project" value="InterPro"/>
</dbReference>
<dbReference type="Pfam" id="PF00031">
    <property type="entry name" value="Cystatin"/>
    <property type="match status" value="1"/>
</dbReference>
<dbReference type="EnsemblMetazoa" id="MDOA004750-RA">
    <property type="protein sequence ID" value="MDOA004750-PA"/>
    <property type="gene ID" value="MDOA004750"/>
</dbReference>
<dbReference type="InterPro" id="IPR000010">
    <property type="entry name" value="Cystatin_dom"/>
</dbReference>
<dbReference type="CDD" id="cd00042">
    <property type="entry name" value="CY"/>
    <property type="match status" value="1"/>
</dbReference>